<dbReference type="EMBL" id="BONC01000019">
    <property type="protein sequence ID" value="GIF57008.1"/>
    <property type="molecule type" value="Genomic_DNA"/>
</dbReference>
<accession>A0ABQ4C2I9</accession>
<sequence length="106" mass="11883">MTADLDRVDEVRHLYARYRAMPYPREMRPADVAGVSMILLDANVAGCVHTWLANGGALDTKRWQILASCLDDLDRVLPLLTQEPDHAYFATCRTVARLVLESNNPA</sequence>
<protein>
    <recommendedName>
        <fullName evidence="3">TetR family transcriptional regulator</fullName>
    </recommendedName>
</protein>
<dbReference type="Proteomes" id="UP000624325">
    <property type="component" value="Unassembled WGS sequence"/>
</dbReference>
<proteinExistence type="predicted"/>
<reference evidence="1 2" key="1">
    <citation type="submission" date="2021-01" db="EMBL/GenBank/DDBJ databases">
        <title>Whole genome shotgun sequence of Asanoa iriomotensis NBRC 100142.</title>
        <authorList>
            <person name="Komaki H."/>
            <person name="Tamura T."/>
        </authorList>
    </citation>
    <scope>NUCLEOTIDE SEQUENCE [LARGE SCALE GENOMIC DNA]</scope>
    <source>
        <strain evidence="1 2">NBRC 100142</strain>
    </source>
</reference>
<evidence type="ECO:0008006" key="3">
    <source>
        <dbReference type="Google" id="ProtNLM"/>
    </source>
</evidence>
<dbReference type="RefSeq" id="WP_203703047.1">
    <property type="nucleotide sequence ID" value="NZ_BAAALU010000026.1"/>
</dbReference>
<comment type="caution">
    <text evidence="1">The sequence shown here is derived from an EMBL/GenBank/DDBJ whole genome shotgun (WGS) entry which is preliminary data.</text>
</comment>
<evidence type="ECO:0000313" key="2">
    <source>
        <dbReference type="Proteomes" id="UP000624325"/>
    </source>
</evidence>
<name>A0ABQ4C2I9_9ACTN</name>
<evidence type="ECO:0000313" key="1">
    <source>
        <dbReference type="EMBL" id="GIF57008.1"/>
    </source>
</evidence>
<organism evidence="1 2">
    <name type="scientific">Asanoa iriomotensis</name>
    <dbReference type="NCBI Taxonomy" id="234613"/>
    <lineage>
        <taxon>Bacteria</taxon>
        <taxon>Bacillati</taxon>
        <taxon>Actinomycetota</taxon>
        <taxon>Actinomycetes</taxon>
        <taxon>Micromonosporales</taxon>
        <taxon>Micromonosporaceae</taxon>
        <taxon>Asanoa</taxon>
    </lineage>
</organism>
<gene>
    <name evidence="1" type="ORF">Air01nite_31030</name>
</gene>
<keyword evidence="2" id="KW-1185">Reference proteome</keyword>